<feature type="transmembrane region" description="Helical" evidence="1">
    <location>
        <begin position="25"/>
        <end position="43"/>
    </location>
</feature>
<keyword evidence="1" id="KW-1133">Transmembrane helix</keyword>
<dbReference type="RefSeq" id="WP_189582507.1">
    <property type="nucleotide sequence ID" value="NZ_BMYV01000001.1"/>
</dbReference>
<keyword evidence="3" id="KW-1185">Reference proteome</keyword>
<gene>
    <name evidence="2" type="ORF">GCM10011309_11240</name>
</gene>
<evidence type="ECO:0000313" key="3">
    <source>
        <dbReference type="Proteomes" id="UP000600865"/>
    </source>
</evidence>
<sequence length="114" mass="13008">MKTIQTYAEFWPYYLREHAQAATRGWHYLGTGLAIALLIYLLATQNWLLIPLVLVCGYFFAWVSHGLIEKNKPATFTYPLWSLGSDFKMLFHFLTGTMGRELEKAGVSAATQTE</sequence>
<evidence type="ECO:0000313" key="2">
    <source>
        <dbReference type="EMBL" id="GGX63018.1"/>
    </source>
</evidence>
<dbReference type="Proteomes" id="UP000600865">
    <property type="component" value="Unassembled WGS sequence"/>
</dbReference>
<comment type="caution">
    <text evidence="2">The sequence shown here is derived from an EMBL/GenBank/DDBJ whole genome shotgun (WGS) entry which is preliminary data.</text>
</comment>
<proteinExistence type="predicted"/>
<evidence type="ECO:0000256" key="1">
    <source>
        <dbReference type="SAM" id="Phobius"/>
    </source>
</evidence>
<dbReference type="PANTHER" id="PTHR34205:SF2">
    <property type="entry name" value="DUF962 DOMAIN-CONTAINING PROTEIN"/>
    <property type="match status" value="1"/>
</dbReference>
<dbReference type="PANTHER" id="PTHR34205">
    <property type="entry name" value="TRANSMEMBRANE PROTEIN"/>
    <property type="match status" value="1"/>
</dbReference>
<dbReference type="AlphaFoldDB" id="A0A918KJ94"/>
<dbReference type="Pfam" id="PF06127">
    <property type="entry name" value="Mpo1-like"/>
    <property type="match status" value="1"/>
</dbReference>
<organism evidence="2 3">
    <name type="scientific">Litorimonas cladophorae</name>
    <dbReference type="NCBI Taxonomy" id="1220491"/>
    <lineage>
        <taxon>Bacteria</taxon>
        <taxon>Pseudomonadati</taxon>
        <taxon>Pseudomonadota</taxon>
        <taxon>Alphaproteobacteria</taxon>
        <taxon>Maricaulales</taxon>
        <taxon>Robiginitomaculaceae</taxon>
    </lineage>
</organism>
<reference evidence="2 3" key="1">
    <citation type="journal article" date="2014" name="Int. J. Syst. Evol. Microbiol.">
        <title>Complete genome sequence of Corynebacterium casei LMG S-19264T (=DSM 44701T), isolated from a smear-ripened cheese.</title>
        <authorList>
            <consortium name="US DOE Joint Genome Institute (JGI-PGF)"/>
            <person name="Walter F."/>
            <person name="Albersmeier A."/>
            <person name="Kalinowski J."/>
            <person name="Ruckert C."/>
        </authorList>
    </citation>
    <scope>NUCLEOTIDE SEQUENCE [LARGE SCALE GENOMIC DNA]</scope>
    <source>
        <strain evidence="2 3">KCTC 23968</strain>
    </source>
</reference>
<protein>
    <submittedName>
        <fullName evidence="2">DUF962 family protein</fullName>
    </submittedName>
</protein>
<keyword evidence="1" id="KW-0472">Membrane</keyword>
<dbReference type="InterPro" id="IPR009305">
    <property type="entry name" value="Mpo1-like"/>
</dbReference>
<name>A0A918KJ94_9PROT</name>
<feature type="transmembrane region" description="Helical" evidence="1">
    <location>
        <begin position="49"/>
        <end position="68"/>
    </location>
</feature>
<dbReference type="EMBL" id="BMYV01000001">
    <property type="protein sequence ID" value="GGX63018.1"/>
    <property type="molecule type" value="Genomic_DNA"/>
</dbReference>
<keyword evidence="1" id="KW-0812">Transmembrane</keyword>
<accession>A0A918KJ94</accession>